<organism evidence="1">
    <name type="scientific">Candidatus Methanogaster sp. ANME-2c ERB4</name>
    <dbReference type="NCBI Taxonomy" id="2759911"/>
    <lineage>
        <taxon>Archaea</taxon>
        <taxon>Methanobacteriati</taxon>
        <taxon>Methanobacteriota</taxon>
        <taxon>Stenosarchaea group</taxon>
        <taxon>Methanomicrobia</taxon>
        <taxon>Methanosarcinales</taxon>
        <taxon>ANME-2 cluster</taxon>
        <taxon>Candidatus Methanogasteraceae</taxon>
        <taxon>Candidatus Methanogaster</taxon>
    </lineage>
</organism>
<reference evidence="1" key="1">
    <citation type="submission" date="2020-06" db="EMBL/GenBank/DDBJ databases">
        <title>Unique genomic features of the anaerobic methanotrophic archaea.</title>
        <authorList>
            <person name="Chadwick G.L."/>
            <person name="Skennerton C.T."/>
            <person name="Laso-Perez R."/>
            <person name="Leu A.O."/>
            <person name="Speth D.R."/>
            <person name="Yu H."/>
            <person name="Morgan-Lang C."/>
            <person name="Hatzenpichler R."/>
            <person name="Goudeau D."/>
            <person name="Malmstrom R."/>
            <person name="Brazelton W.J."/>
            <person name="Woyke T."/>
            <person name="Hallam S.J."/>
            <person name="Tyson G.W."/>
            <person name="Wegener G."/>
            <person name="Boetius A."/>
            <person name="Orphan V."/>
        </authorList>
    </citation>
    <scope>NUCLEOTIDE SEQUENCE</scope>
</reference>
<dbReference type="AlphaFoldDB" id="A0A7G9YF20"/>
<sequence length="95" mass="10461">MSSRSIGSRVYECDISLYRVISPVGCAPHLGDRVIAIRGRRGRPEIVVAAGVYMPVPLGRRPYSKGEVGILEIVIEFVGDLVFRFCPVLVLVYVV</sequence>
<dbReference type="EMBL" id="MT631210">
    <property type="protein sequence ID" value="QNO46604.1"/>
    <property type="molecule type" value="Genomic_DNA"/>
</dbReference>
<name>A0A7G9YF20_9EURY</name>
<proteinExistence type="predicted"/>
<protein>
    <submittedName>
        <fullName evidence="1">Uncharacterized protein</fullName>
    </submittedName>
</protein>
<gene>
    <name evidence="1" type="ORF">IJOKCNEH_00002</name>
</gene>
<accession>A0A7G9YF20</accession>
<evidence type="ECO:0000313" key="1">
    <source>
        <dbReference type="EMBL" id="QNO46604.1"/>
    </source>
</evidence>